<reference evidence="2 3" key="1">
    <citation type="submission" date="2015-11" db="EMBL/GenBank/DDBJ databases">
        <title>Whole-Genome Sequence of Candidatus Oderbacter manganicum from the National Park Lower Oder Valley, Germany.</title>
        <authorList>
            <person name="Braun B."/>
            <person name="Liere K."/>
            <person name="Szewzyk U."/>
        </authorList>
    </citation>
    <scope>NUCLEOTIDE SEQUENCE [LARGE SCALE GENOMIC DNA]</scope>
    <source>
        <strain evidence="2 3">OTSz_A_272</strain>
    </source>
</reference>
<dbReference type="Proteomes" id="UP000092498">
    <property type="component" value="Chromosome"/>
</dbReference>
<dbReference type="InterPro" id="IPR007791">
    <property type="entry name" value="DjlA_N"/>
</dbReference>
<proteinExistence type="predicted"/>
<dbReference type="EMBL" id="CP013244">
    <property type="protein sequence ID" value="ANP45819.1"/>
    <property type="molecule type" value="Genomic_DNA"/>
</dbReference>
<dbReference type="CDD" id="cd07176">
    <property type="entry name" value="terB"/>
    <property type="match status" value="1"/>
</dbReference>
<dbReference type="InterPro" id="IPR029024">
    <property type="entry name" value="TerB-like"/>
</dbReference>
<evidence type="ECO:0000259" key="1">
    <source>
        <dbReference type="Pfam" id="PF05099"/>
    </source>
</evidence>
<feature type="domain" description="Co-chaperone DjlA N-terminal" evidence="1">
    <location>
        <begin position="40"/>
        <end position="153"/>
    </location>
</feature>
<dbReference type="Gene3D" id="1.10.3680.10">
    <property type="entry name" value="TerB-like"/>
    <property type="match status" value="1"/>
</dbReference>
<evidence type="ECO:0000313" key="3">
    <source>
        <dbReference type="Proteomes" id="UP000092498"/>
    </source>
</evidence>
<dbReference type="InParanoid" id="A0A1B1AGX3"/>
<dbReference type="KEGG" id="cbot:ATE48_07720"/>
<organism evidence="2 3">
    <name type="scientific">Candidatus Viadribacter manganicus</name>
    <dbReference type="NCBI Taxonomy" id="1759059"/>
    <lineage>
        <taxon>Bacteria</taxon>
        <taxon>Pseudomonadati</taxon>
        <taxon>Pseudomonadota</taxon>
        <taxon>Alphaproteobacteria</taxon>
        <taxon>Hyphomonadales</taxon>
        <taxon>Hyphomonadaceae</taxon>
        <taxon>Candidatus Viadribacter</taxon>
    </lineage>
</organism>
<sequence length="163" mass="17708">MADFFVSTLGKASTEEALDWSQLVGASASRAPGHWSVPEAFLAVLFAAVGCDGEIAAVEQEELIALVHRSRALKSLSPAQLTEINIRIVERLRDSEGALREACAALPDEMRLPLFAHALDLVLADGDLTEDEADFLNALILYLNLDGKSVEQIAEVMTLKNRF</sequence>
<dbReference type="OrthoDB" id="7618382at2"/>
<accession>A0A1B1AGX3</accession>
<keyword evidence="3" id="KW-1185">Reference proteome</keyword>
<name>A0A1B1AGX3_9PROT</name>
<evidence type="ECO:0000313" key="2">
    <source>
        <dbReference type="EMBL" id="ANP45819.1"/>
    </source>
</evidence>
<dbReference type="SUPFAM" id="SSF158682">
    <property type="entry name" value="TerB-like"/>
    <property type="match status" value="1"/>
</dbReference>
<gene>
    <name evidence="2" type="ORF">ATE48_07720</name>
</gene>
<dbReference type="RefSeq" id="WP_066769780.1">
    <property type="nucleotide sequence ID" value="NZ_CP013244.1"/>
</dbReference>
<dbReference type="AlphaFoldDB" id="A0A1B1AGX3"/>
<dbReference type="Pfam" id="PF05099">
    <property type="entry name" value="TerB"/>
    <property type="match status" value="1"/>
</dbReference>
<protein>
    <recommendedName>
        <fullName evidence="1">Co-chaperone DjlA N-terminal domain-containing protein</fullName>
    </recommendedName>
</protein>